<evidence type="ECO:0000256" key="1">
    <source>
        <dbReference type="ARBA" id="ARBA00004196"/>
    </source>
</evidence>
<evidence type="ECO:0000256" key="3">
    <source>
        <dbReference type="ARBA" id="ARBA00022729"/>
    </source>
</evidence>
<comment type="caution">
    <text evidence="5">The sequence shown here is derived from an EMBL/GenBank/DDBJ whole genome shotgun (WGS) entry which is preliminary data.</text>
</comment>
<protein>
    <submittedName>
        <fullName evidence="5">Substrate-binding domain-containing protein</fullName>
    </submittedName>
</protein>
<organism evidence="5 6">
    <name type="scientific">Paenibacillus alginolyticus</name>
    <dbReference type="NCBI Taxonomy" id="59839"/>
    <lineage>
        <taxon>Bacteria</taxon>
        <taxon>Bacillati</taxon>
        <taxon>Bacillota</taxon>
        <taxon>Bacilli</taxon>
        <taxon>Bacillales</taxon>
        <taxon>Paenibacillaceae</taxon>
        <taxon>Paenibacillus</taxon>
    </lineage>
</organism>
<name>A0ABT4GGA5_9BACL</name>
<dbReference type="InterPro" id="IPR025997">
    <property type="entry name" value="SBP_2_dom"/>
</dbReference>
<dbReference type="Gene3D" id="3.40.50.2300">
    <property type="match status" value="2"/>
</dbReference>
<reference evidence="5 6" key="1">
    <citation type="submission" date="2022-05" db="EMBL/GenBank/DDBJ databases">
        <title>Genome Sequencing of Bee-Associated Microbes.</title>
        <authorList>
            <person name="Dunlap C."/>
        </authorList>
    </citation>
    <scope>NUCLEOTIDE SEQUENCE [LARGE SCALE GENOMIC DNA]</scope>
    <source>
        <strain evidence="5 6">NRRL B-14421</strain>
    </source>
</reference>
<dbReference type="PANTHER" id="PTHR46847:SF1">
    <property type="entry name" value="D-ALLOSE-BINDING PERIPLASMIC PROTEIN-RELATED"/>
    <property type="match status" value="1"/>
</dbReference>
<dbReference type="Proteomes" id="UP001527099">
    <property type="component" value="Unassembled WGS sequence"/>
</dbReference>
<keyword evidence="6" id="KW-1185">Reference proteome</keyword>
<gene>
    <name evidence="5" type="ORF">M5X19_20085</name>
</gene>
<dbReference type="Pfam" id="PF13407">
    <property type="entry name" value="Peripla_BP_4"/>
    <property type="match status" value="1"/>
</dbReference>
<dbReference type="InterPro" id="IPR028082">
    <property type="entry name" value="Peripla_BP_I"/>
</dbReference>
<sequence length="331" mass="36190">MDKTMKVKPILFAVLVAAVLVAVISMSSCTKQKETIPTEQKKHLEVILRSQNGDYWKTVKMGAEVAAKEFDVALDFRAPGDEADVKGQIALMEQSISSGPDAIVLAANGYKELSGVVDDASTRGIPVITIDSEVENRKAKSFIGANNYEAGQLAGKQLIQLAGTSGDIAIVSFMQGERNTELREQGLLEELSKYPDVKVIDKVYSMTDYELAAQLTHNMMEKYPQLDGIVALNEISSIGVAHAIQSMNLQDKVKIITFDSTSEELELLQEGVIQATIIQNPFSIGYLGVKNAVEASKGKKVPSRVDTGIKAIDLNNMFWSDNQKLLFPFIK</sequence>
<keyword evidence="3" id="KW-0732">Signal</keyword>
<evidence type="ECO:0000313" key="5">
    <source>
        <dbReference type="EMBL" id="MCY9695181.1"/>
    </source>
</evidence>
<comment type="similarity">
    <text evidence="2">Belongs to the bacterial solute-binding protein 2 family.</text>
</comment>
<evidence type="ECO:0000313" key="6">
    <source>
        <dbReference type="Proteomes" id="UP001527099"/>
    </source>
</evidence>
<dbReference type="EMBL" id="JAMDMX010000065">
    <property type="protein sequence ID" value="MCY9695181.1"/>
    <property type="molecule type" value="Genomic_DNA"/>
</dbReference>
<dbReference type="RefSeq" id="WP_036633034.1">
    <property type="nucleotide sequence ID" value="NZ_JAMDMW010000036.1"/>
</dbReference>
<dbReference type="PANTHER" id="PTHR46847">
    <property type="entry name" value="D-ALLOSE-BINDING PERIPLASMIC PROTEIN-RELATED"/>
    <property type="match status" value="1"/>
</dbReference>
<feature type="domain" description="Periplasmic binding protein" evidence="4">
    <location>
        <begin position="46"/>
        <end position="300"/>
    </location>
</feature>
<accession>A0ABT4GGA5</accession>
<evidence type="ECO:0000256" key="2">
    <source>
        <dbReference type="ARBA" id="ARBA00007639"/>
    </source>
</evidence>
<dbReference type="SUPFAM" id="SSF53822">
    <property type="entry name" value="Periplasmic binding protein-like I"/>
    <property type="match status" value="1"/>
</dbReference>
<proteinExistence type="inferred from homology"/>
<dbReference type="PROSITE" id="PS51257">
    <property type="entry name" value="PROKAR_LIPOPROTEIN"/>
    <property type="match status" value="1"/>
</dbReference>
<evidence type="ECO:0000259" key="4">
    <source>
        <dbReference type="Pfam" id="PF13407"/>
    </source>
</evidence>
<comment type="subcellular location">
    <subcellularLocation>
        <location evidence="1">Cell envelope</location>
    </subcellularLocation>
</comment>
<dbReference type="CDD" id="cd20006">
    <property type="entry name" value="PBP1_ABC_sugar_binding-like"/>
    <property type="match status" value="1"/>
</dbReference>